<feature type="chain" id="PRO_5040876889" description="Endonuclease" evidence="11">
    <location>
        <begin position="23"/>
        <end position="386"/>
    </location>
</feature>
<comment type="cofactor">
    <cofactor evidence="1 10">
        <name>Mg(2+)</name>
        <dbReference type="ChEBI" id="CHEBI:18420"/>
    </cofactor>
</comment>
<keyword evidence="6 10" id="KW-0378">Hydrolase</keyword>
<dbReference type="InterPro" id="IPR044929">
    <property type="entry name" value="DNA/RNA_non-sp_Endonuclease_sf"/>
</dbReference>
<dbReference type="GO" id="GO:0016787">
    <property type="term" value="F:hydrolase activity"/>
    <property type="evidence" value="ECO:0007669"/>
    <property type="project" value="UniProtKB-KW"/>
</dbReference>
<evidence type="ECO:0000256" key="5">
    <source>
        <dbReference type="ARBA" id="ARBA00022759"/>
    </source>
</evidence>
<name>A0A9X2B9L7_9GAMM</name>
<dbReference type="PANTHER" id="PTHR13966">
    <property type="entry name" value="ENDONUCLEASE RELATED"/>
    <property type="match status" value="1"/>
</dbReference>
<dbReference type="AlphaFoldDB" id="A0A9X2B9L7"/>
<feature type="active site" description="Proton acceptor" evidence="8">
    <location>
        <position position="122"/>
    </location>
</feature>
<comment type="caution">
    <text evidence="14">The sequence shown here is derived from an EMBL/GenBank/DDBJ whole genome shotgun (WGS) entry which is preliminary data.</text>
</comment>
<dbReference type="PROSITE" id="PS01070">
    <property type="entry name" value="NUCLEASE_NON_SPEC"/>
    <property type="match status" value="1"/>
</dbReference>
<dbReference type="GO" id="GO:0004519">
    <property type="term" value="F:endonuclease activity"/>
    <property type="evidence" value="ECO:0007669"/>
    <property type="project" value="UniProtKB-UniRule"/>
</dbReference>
<evidence type="ECO:0000256" key="4">
    <source>
        <dbReference type="ARBA" id="ARBA00022723"/>
    </source>
</evidence>
<dbReference type="InterPro" id="IPR044925">
    <property type="entry name" value="His-Me_finger_sf"/>
</dbReference>
<dbReference type="InterPro" id="IPR001604">
    <property type="entry name" value="Endo_G_ENPP1-like_dom"/>
</dbReference>
<dbReference type="Pfam" id="PF01223">
    <property type="entry name" value="Endonuclease_NS"/>
    <property type="match status" value="1"/>
</dbReference>
<dbReference type="PROSITE" id="PS51257">
    <property type="entry name" value="PROKAR_LIPOPROTEIN"/>
    <property type="match status" value="1"/>
</dbReference>
<dbReference type="EC" id="3.1.30.-" evidence="10"/>
<evidence type="ECO:0000259" key="13">
    <source>
        <dbReference type="SMART" id="SM00892"/>
    </source>
</evidence>
<feature type="binding site" evidence="9">
    <location>
        <position position="152"/>
    </location>
    <ligand>
        <name>Mg(2+)</name>
        <dbReference type="ChEBI" id="CHEBI:18420"/>
        <note>catalytic</note>
    </ligand>
</feature>
<evidence type="ECO:0000256" key="1">
    <source>
        <dbReference type="ARBA" id="ARBA00001946"/>
    </source>
</evidence>
<keyword evidence="3 10" id="KW-0540">Nuclease</keyword>
<dbReference type="SUPFAM" id="SSF54060">
    <property type="entry name" value="His-Me finger endonucleases"/>
    <property type="match status" value="1"/>
</dbReference>
<evidence type="ECO:0000256" key="7">
    <source>
        <dbReference type="ARBA" id="ARBA00022842"/>
    </source>
</evidence>
<sequence>MKKIYFIFLPLLSIACFLPQLSTGQLLSFSNTLCLDEFYAEAPPELINKKLSVDSYPLCNQGFTIHYSGISKTPIWVAEKLSPERLSIRIKREDNFHEDDRLPVSAQATLEAYRNSGYDRGHMAPNADMNNKTSQYQSFALSNIIPQHYDNNQNTWREIEEATRAMVTKYKLDAYIITGSAYLEPTVQYVKKGHDVLVPSHIYKAVYFPRIGLASAYLSKNDGSRYAETISICALEEKVGINLYPRLDEQSKRQIFELPMRANQVKANKHPQYQDSDLHSQCAPIVEAEQISATQKRFVVGQSYALENPVQWTTIKEKVSMPSLPNLIEIFSTANEDEVQKDALENSEMKNVKMDGNDSDEPNRFSINRILLPIVEWMKEKDTNAN</sequence>
<evidence type="ECO:0000256" key="3">
    <source>
        <dbReference type="ARBA" id="ARBA00022722"/>
    </source>
</evidence>
<keyword evidence="11" id="KW-0732">Signal</keyword>
<dbReference type="EMBL" id="JAKUML010000003">
    <property type="protein sequence ID" value="MCJ8145720.1"/>
    <property type="molecule type" value="Genomic_DNA"/>
</dbReference>
<dbReference type="GO" id="GO:0003676">
    <property type="term" value="F:nucleic acid binding"/>
    <property type="evidence" value="ECO:0007669"/>
    <property type="project" value="InterPro"/>
</dbReference>
<dbReference type="InterPro" id="IPR040255">
    <property type="entry name" value="Non-specific_endonuclease"/>
</dbReference>
<evidence type="ECO:0000256" key="9">
    <source>
        <dbReference type="PIRSR" id="PIRSR640255-2"/>
    </source>
</evidence>
<keyword evidence="5 10" id="KW-0255">Endonuclease</keyword>
<evidence type="ECO:0000256" key="2">
    <source>
        <dbReference type="ARBA" id="ARBA00010052"/>
    </source>
</evidence>
<dbReference type="InterPro" id="IPR020821">
    <property type="entry name" value="ENPP1-3/EXOG-like_nuc-like"/>
</dbReference>
<dbReference type="SMART" id="SM00477">
    <property type="entry name" value="NUC"/>
    <property type="match status" value="1"/>
</dbReference>
<dbReference type="GO" id="GO:0046872">
    <property type="term" value="F:metal ion binding"/>
    <property type="evidence" value="ECO:0007669"/>
    <property type="project" value="UniProtKB-KW"/>
</dbReference>
<evidence type="ECO:0000313" key="14">
    <source>
        <dbReference type="EMBL" id="MCJ8145720.1"/>
    </source>
</evidence>
<feature type="signal peptide" evidence="11">
    <location>
        <begin position="1"/>
        <end position="22"/>
    </location>
</feature>
<evidence type="ECO:0000313" key="15">
    <source>
        <dbReference type="Proteomes" id="UP001139701"/>
    </source>
</evidence>
<accession>A0A9X2B9L7</accession>
<dbReference type="Proteomes" id="UP001139701">
    <property type="component" value="Unassembled WGS sequence"/>
</dbReference>
<comment type="similarity">
    <text evidence="2 10">Belongs to the DNA/RNA non-specific endonuclease family.</text>
</comment>
<keyword evidence="4 9" id="KW-0479">Metal-binding</keyword>
<keyword evidence="7" id="KW-0460">Magnesium</keyword>
<keyword evidence="15" id="KW-1185">Reference proteome</keyword>
<evidence type="ECO:0000259" key="12">
    <source>
        <dbReference type="SMART" id="SM00477"/>
    </source>
</evidence>
<dbReference type="Gene3D" id="3.40.570.10">
    <property type="entry name" value="Extracellular Endonuclease, subunit A"/>
    <property type="match status" value="1"/>
</dbReference>
<evidence type="ECO:0000256" key="6">
    <source>
        <dbReference type="ARBA" id="ARBA00022801"/>
    </source>
</evidence>
<gene>
    <name evidence="14" type="ORF">MKI79_02140</name>
</gene>
<evidence type="ECO:0000256" key="11">
    <source>
        <dbReference type="SAM" id="SignalP"/>
    </source>
</evidence>
<feature type="domain" description="ENPP1-3/EXOG-like endonuclease/phosphodiesterase" evidence="12">
    <location>
        <begin position="60"/>
        <end position="250"/>
    </location>
</feature>
<organism evidence="14 15">
    <name type="scientific">Acinetobacter sedimenti</name>
    <dbReference type="NCBI Taxonomy" id="2919922"/>
    <lineage>
        <taxon>Bacteria</taxon>
        <taxon>Pseudomonadati</taxon>
        <taxon>Pseudomonadota</taxon>
        <taxon>Gammaproteobacteria</taxon>
        <taxon>Moraxellales</taxon>
        <taxon>Moraxellaceae</taxon>
        <taxon>Acinetobacter</taxon>
    </lineage>
</organism>
<proteinExistence type="inferred from homology"/>
<evidence type="ECO:0000256" key="8">
    <source>
        <dbReference type="PIRSR" id="PIRSR640255-1"/>
    </source>
</evidence>
<dbReference type="SMART" id="SM00892">
    <property type="entry name" value="Endonuclease_NS"/>
    <property type="match status" value="1"/>
</dbReference>
<feature type="domain" description="DNA/RNA non-specific endonuclease/pyrophosphatase/phosphodiesterase" evidence="13">
    <location>
        <begin position="59"/>
        <end position="250"/>
    </location>
</feature>
<dbReference type="RefSeq" id="WP_241570429.1">
    <property type="nucleotide sequence ID" value="NZ_JAKUML010000003.1"/>
</dbReference>
<dbReference type="PANTHER" id="PTHR13966:SF5">
    <property type="entry name" value="ENDONUCLEASE G, MITOCHONDRIAL"/>
    <property type="match status" value="1"/>
</dbReference>
<protein>
    <recommendedName>
        <fullName evidence="10">Endonuclease</fullName>
        <ecNumber evidence="10">3.1.30.-</ecNumber>
    </recommendedName>
</protein>
<reference evidence="14" key="1">
    <citation type="submission" date="2022-02" db="EMBL/GenBank/DDBJ databases">
        <title>Acinetobacter A3.8 sp. nov., isolated from Sediment (Zhairuo Island).</title>
        <authorList>
            <person name="Zheng K."/>
        </authorList>
    </citation>
    <scope>NUCLEOTIDE SEQUENCE</scope>
    <source>
        <strain evidence="14">A3.8</strain>
    </source>
</reference>
<evidence type="ECO:0000256" key="10">
    <source>
        <dbReference type="RuleBase" id="RU366055"/>
    </source>
</evidence>
<dbReference type="InterPro" id="IPR018524">
    <property type="entry name" value="DNA/RNA_endonuclease_AS"/>
</dbReference>